<dbReference type="Proteomes" id="UP000696310">
    <property type="component" value="Unassembled WGS sequence"/>
</dbReference>
<proteinExistence type="predicted"/>
<reference evidence="1" key="1">
    <citation type="journal article" date="2021" name="bioRxiv">
        <title>Identification of Pectobacterium species isolated from the soft rot of tetecho (Neobuxbaumia tetetzo), a columnar cactus, and associated metagenomics.</title>
        <authorList>
            <person name="Vargas-Peralta D."/>
            <person name="Narvaez-Barragan D.A."/>
            <person name="de Sandozequi A."/>
            <person name="Romero-Gutierrez M.F."/>
            <person name="Segovia L."/>
            <person name="Martinez-Anaya C."/>
            <person name="Alcaraz L.D."/>
            <person name="de la Torre Almaraz R."/>
        </authorList>
    </citation>
    <scope>NUCLEOTIDE SEQUENCE</scope>
    <source>
        <strain evidence="1">A3</strain>
    </source>
</reference>
<dbReference type="AlphaFoldDB" id="A0AAW4NWD4"/>
<protein>
    <recommendedName>
        <fullName evidence="3">HEPN domain-containing protein</fullName>
    </recommendedName>
</protein>
<accession>A0AAW4NWD4</accession>
<evidence type="ECO:0008006" key="3">
    <source>
        <dbReference type="Google" id="ProtNLM"/>
    </source>
</evidence>
<comment type="caution">
    <text evidence="1">The sequence shown here is derived from an EMBL/GenBank/DDBJ whole genome shotgun (WGS) entry which is preliminary data.</text>
</comment>
<evidence type="ECO:0000313" key="2">
    <source>
        <dbReference type="Proteomes" id="UP000696310"/>
    </source>
</evidence>
<organism evidence="1 2">
    <name type="scientific">Pectobacterium polaris</name>
    <dbReference type="NCBI Taxonomy" id="2042057"/>
    <lineage>
        <taxon>Bacteria</taxon>
        <taxon>Pseudomonadati</taxon>
        <taxon>Pseudomonadota</taxon>
        <taxon>Gammaproteobacteria</taxon>
        <taxon>Enterobacterales</taxon>
        <taxon>Pectobacteriaceae</taxon>
        <taxon>Pectobacterium</taxon>
    </lineage>
</organism>
<sequence>MWTLDYLRRLDKKYAEEGVHVHQRPLKAAMDILGTGFNLGPFSNPEVKRIIDAYTAMMPEVETSWPGAGIGLIASMDQVRKTTFPILFGENNLQVWEIAGFSSNGEWWEWCRKERAIAAEVSFAIADIHDFTMGLNKIEDCASDALTLWKMSRSNLEDIANTLPNSFSHDSVIQPICMVAELSFKAALVWSGVDLHTLKGKNGHNLIYLAQAVMGQKPHRDDRRIKAVIDNLPPYVASRYKPAGLKRLQVVRLALGVQFIAASTLRRITTSDLAIKMESEGYPGSRPDFTI</sequence>
<dbReference type="EMBL" id="JAESHX010000018">
    <property type="protein sequence ID" value="MBW5891410.1"/>
    <property type="molecule type" value="Genomic_DNA"/>
</dbReference>
<reference evidence="1" key="2">
    <citation type="submission" date="2021-01" db="EMBL/GenBank/DDBJ databases">
        <authorList>
            <person name="Vargas Peralta D."/>
        </authorList>
    </citation>
    <scope>NUCLEOTIDE SEQUENCE</scope>
    <source>
        <strain evidence="1">A3</strain>
    </source>
</reference>
<gene>
    <name evidence="1" type="ORF">IM880_04245</name>
</gene>
<evidence type="ECO:0000313" key="1">
    <source>
        <dbReference type="EMBL" id="MBW5891410.1"/>
    </source>
</evidence>
<dbReference type="RefSeq" id="WP_219678515.1">
    <property type="nucleotide sequence ID" value="NZ_JAESHX010000018.1"/>
</dbReference>
<name>A0AAW4NWD4_9GAMM</name>